<dbReference type="GO" id="GO:0003723">
    <property type="term" value="F:RNA binding"/>
    <property type="evidence" value="ECO:0007669"/>
    <property type="project" value="InterPro"/>
</dbReference>
<sequence length="739" mass="82658">QRSSTALAFTSGEKKPKTVSISKHKSNNKSLKIPSIKTLCQRRRLKEAIGTLIVMDKHRIRPDSYDYGYLLQGCIFDKYLAEGKRVHAHMIEDGFEPDGYLNTKLVIMYAKFGVLDVARRVFDKMSERNEYTWTAMIAGYTQRGQVEEALSLFWQQTQEGSVADDFVFATIVRACAGLGDSKEGKRIHARIAKSGFDHSCVVLGSALVDMYGKCGCIEDARQKFDEMPVRDVVSWSALIAGYVQNGDGKEAWELFYGMQHNGTKPNEYTFASILNAETGLADLEQGKRIHACICKFGLEFHVVLGSALVDMYAKCGSLEDAQHVFDEIPQRNVVTWTTMIAGQAEHGNVEEALRVFLQMQWAGIEPNEFTFTTVLRACAARASLESGKQVHACTVKNGFESTFGTGSALIDMYSKSGSIEEARCMFDTTVQRDTIVWTVMITGYSKHGMGKEALDIFEKMQNSGQKPDLVSFLAVLTACSHAGLVDEGWHYFGSMEQHGIAANAEHYACMVDLLGRAGHLDKAYDLIKKMPLEPDSAVWGALLSACRIHYNLKLGIVAAEHLFELNPQDSGNFVVLSNMYSASGRWEEVTKVRRMMREMEVKKKDPGCSWIEINRKVHEFVVGDRSHPLTDEIYAKLETLFGDMKEAGYVPDMNFVLHDVEEEQKEDILVHHSEKLATAFGLIGTPPGTSLRIFKNLRVCGDCHNSIKFISKIVGRKIVVRDSKRFHHFNSGLCSCGDY</sequence>
<dbReference type="FunFam" id="1.25.40.10:FF:000366">
    <property type="entry name" value="Pentatricopeptide (PPR) repeat-containing protein"/>
    <property type="match status" value="1"/>
</dbReference>
<feature type="domain" description="DYW" evidence="6">
    <location>
        <begin position="648"/>
        <end position="739"/>
    </location>
</feature>
<keyword evidence="8" id="KW-1185">Reference proteome</keyword>
<feature type="repeat" description="PPR" evidence="4">
    <location>
        <begin position="129"/>
        <end position="163"/>
    </location>
</feature>
<keyword evidence="3" id="KW-0809">Transit peptide</keyword>
<dbReference type="Pfam" id="PF14432">
    <property type="entry name" value="DYW_deaminase"/>
    <property type="match status" value="1"/>
</dbReference>
<dbReference type="InterPro" id="IPR046960">
    <property type="entry name" value="PPR_At4g14850-like_plant"/>
</dbReference>
<keyword evidence="2" id="KW-0677">Repeat</keyword>
<dbReference type="NCBIfam" id="TIGR00756">
    <property type="entry name" value="PPR"/>
    <property type="match status" value="5"/>
</dbReference>
<dbReference type="PANTHER" id="PTHR47926">
    <property type="entry name" value="PENTATRICOPEPTIDE REPEAT-CONTAINING PROTEIN"/>
    <property type="match status" value="1"/>
</dbReference>
<protein>
    <recommendedName>
        <fullName evidence="6">DYW domain-containing protein</fullName>
    </recommendedName>
</protein>
<dbReference type="GO" id="GO:0008270">
    <property type="term" value="F:zinc ion binding"/>
    <property type="evidence" value="ECO:0007669"/>
    <property type="project" value="InterPro"/>
</dbReference>
<dbReference type="Gene3D" id="1.25.40.10">
    <property type="entry name" value="Tetratricopeptide repeat domain"/>
    <property type="match status" value="4"/>
</dbReference>
<evidence type="ECO:0000256" key="5">
    <source>
        <dbReference type="SAM" id="MobiDB-lite"/>
    </source>
</evidence>
<feature type="repeat" description="PPR" evidence="4">
    <location>
        <begin position="468"/>
        <end position="502"/>
    </location>
</feature>
<dbReference type="FunFam" id="1.25.40.10:FF:000031">
    <property type="entry name" value="Pentatricopeptide repeat-containing protein mitochondrial"/>
    <property type="match status" value="1"/>
</dbReference>
<comment type="caution">
    <text evidence="7">The sequence shown here is derived from an EMBL/GenBank/DDBJ whole genome shotgun (WGS) entry which is preliminary data.</text>
</comment>
<evidence type="ECO:0000256" key="2">
    <source>
        <dbReference type="ARBA" id="ARBA00022737"/>
    </source>
</evidence>
<feature type="repeat" description="PPR" evidence="4">
    <location>
        <begin position="433"/>
        <end position="467"/>
    </location>
</feature>
<dbReference type="EMBL" id="JAHRHJ020000003">
    <property type="protein sequence ID" value="KAH9322901.1"/>
    <property type="molecule type" value="Genomic_DNA"/>
</dbReference>
<dbReference type="Pfam" id="PF01535">
    <property type="entry name" value="PPR"/>
    <property type="match status" value="3"/>
</dbReference>
<feature type="repeat" description="PPR" evidence="4">
    <location>
        <begin position="332"/>
        <end position="366"/>
    </location>
</feature>
<dbReference type="GO" id="GO:0009451">
    <property type="term" value="P:RNA modification"/>
    <property type="evidence" value="ECO:0007669"/>
    <property type="project" value="InterPro"/>
</dbReference>
<dbReference type="Pfam" id="PF13041">
    <property type="entry name" value="PPR_2"/>
    <property type="match status" value="3"/>
</dbReference>
<dbReference type="Proteomes" id="UP000824469">
    <property type="component" value="Unassembled WGS sequence"/>
</dbReference>
<dbReference type="InterPro" id="IPR046849">
    <property type="entry name" value="E2_motif"/>
</dbReference>
<name>A0AA38GGY6_TAXCH</name>
<feature type="repeat" description="PPR" evidence="4">
    <location>
        <begin position="231"/>
        <end position="265"/>
    </location>
</feature>
<feature type="non-terminal residue" evidence="7">
    <location>
        <position position="1"/>
    </location>
</feature>
<feature type="non-terminal residue" evidence="7">
    <location>
        <position position="739"/>
    </location>
</feature>
<evidence type="ECO:0000256" key="4">
    <source>
        <dbReference type="PROSITE-ProRule" id="PRU00708"/>
    </source>
</evidence>
<evidence type="ECO:0000259" key="6">
    <source>
        <dbReference type="Pfam" id="PF14432"/>
    </source>
</evidence>
<dbReference type="PROSITE" id="PS51375">
    <property type="entry name" value="PPR"/>
    <property type="match status" value="6"/>
</dbReference>
<dbReference type="InterPro" id="IPR011990">
    <property type="entry name" value="TPR-like_helical_dom_sf"/>
</dbReference>
<feature type="repeat" description="PPR" evidence="4">
    <location>
        <begin position="63"/>
        <end position="97"/>
    </location>
</feature>
<dbReference type="Pfam" id="PF20431">
    <property type="entry name" value="E_motif"/>
    <property type="match status" value="1"/>
</dbReference>
<feature type="region of interest" description="Disordered" evidence="5">
    <location>
        <begin position="1"/>
        <end position="25"/>
    </location>
</feature>
<dbReference type="OMA" id="RIHACIC"/>
<reference evidence="7 8" key="1">
    <citation type="journal article" date="2021" name="Nat. Plants">
        <title>The Taxus genome provides insights into paclitaxel biosynthesis.</title>
        <authorList>
            <person name="Xiong X."/>
            <person name="Gou J."/>
            <person name="Liao Q."/>
            <person name="Li Y."/>
            <person name="Zhou Q."/>
            <person name="Bi G."/>
            <person name="Li C."/>
            <person name="Du R."/>
            <person name="Wang X."/>
            <person name="Sun T."/>
            <person name="Guo L."/>
            <person name="Liang H."/>
            <person name="Lu P."/>
            <person name="Wu Y."/>
            <person name="Zhang Z."/>
            <person name="Ro D.K."/>
            <person name="Shang Y."/>
            <person name="Huang S."/>
            <person name="Yan J."/>
        </authorList>
    </citation>
    <scope>NUCLEOTIDE SEQUENCE [LARGE SCALE GENOMIC DNA]</scope>
    <source>
        <strain evidence="7">Ta-2019</strain>
    </source>
</reference>
<evidence type="ECO:0000313" key="8">
    <source>
        <dbReference type="Proteomes" id="UP000824469"/>
    </source>
</evidence>
<dbReference type="InterPro" id="IPR046848">
    <property type="entry name" value="E_motif"/>
</dbReference>
<accession>A0AA38GGY6</accession>
<organism evidence="7 8">
    <name type="scientific">Taxus chinensis</name>
    <name type="common">Chinese yew</name>
    <name type="synonym">Taxus wallichiana var. chinensis</name>
    <dbReference type="NCBI Taxonomy" id="29808"/>
    <lineage>
        <taxon>Eukaryota</taxon>
        <taxon>Viridiplantae</taxon>
        <taxon>Streptophyta</taxon>
        <taxon>Embryophyta</taxon>
        <taxon>Tracheophyta</taxon>
        <taxon>Spermatophyta</taxon>
        <taxon>Pinopsida</taxon>
        <taxon>Pinidae</taxon>
        <taxon>Conifers II</taxon>
        <taxon>Cupressales</taxon>
        <taxon>Taxaceae</taxon>
        <taxon>Taxus</taxon>
    </lineage>
</organism>
<evidence type="ECO:0000256" key="1">
    <source>
        <dbReference type="ARBA" id="ARBA00006643"/>
    </source>
</evidence>
<dbReference type="Pfam" id="PF20430">
    <property type="entry name" value="Eplus_motif"/>
    <property type="match status" value="1"/>
</dbReference>
<evidence type="ECO:0000256" key="3">
    <source>
        <dbReference type="ARBA" id="ARBA00022946"/>
    </source>
</evidence>
<dbReference type="AlphaFoldDB" id="A0AA38GGY6"/>
<dbReference type="InterPro" id="IPR032867">
    <property type="entry name" value="DYW_dom"/>
</dbReference>
<dbReference type="FunFam" id="1.25.40.10:FF:000488">
    <property type="entry name" value="Pentatricopeptide repeat-containing protein, mitochondrial"/>
    <property type="match status" value="1"/>
</dbReference>
<dbReference type="FunFam" id="1.25.40.10:FF:000344">
    <property type="entry name" value="Pentatricopeptide repeat-containing protein"/>
    <property type="match status" value="1"/>
</dbReference>
<dbReference type="InterPro" id="IPR002885">
    <property type="entry name" value="PPR_rpt"/>
</dbReference>
<dbReference type="FunFam" id="1.25.40.10:FF:000073">
    <property type="entry name" value="Pentatricopeptide repeat-containing protein chloroplastic"/>
    <property type="match status" value="1"/>
</dbReference>
<evidence type="ECO:0000313" key="7">
    <source>
        <dbReference type="EMBL" id="KAH9322901.1"/>
    </source>
</evidence>
<gene>
    <name evidence="7" type="ORF">KI387_017540</name>
</gene>
<comment type="similarity">
    <text evidence="1">Belongs to the PPR family. PCMP-H subfamily.</text>
</comment>
<proteinExistence type="inferred from homology"/>